<name>A0A645GDA6_9ZZZZ</name>
<dbReference type="EMBL" id="VSSQ01072662">
    <property type="protein sequence ID" value="MPN23992.1"/>
    <property type="molecule type" value="Genomic_DNA"/>
</dbReference>
<evidence type="ECO:0000313" key="1">
    <source>
        <dbReference type="EMBL" id="MPN23992.1"/>
    </source>
</evidence>
<gene>
    <name evidence="1" type="ORF">SDC9_171385</name>
</gene>
<comment type="caution">
    <text evidence="1">The sequence shown here is derived from an EMBL/GenBank/DDBJ whole genome shotgun (WGS) entry which is preliminary data.</text>
</comment>
<protein>
    <submittedName>
        <fullName evidence="1">Uncharacterized protein</fullName>
    </submittedName>
</protein>
<proteinExistence type="predicted"/>
<sequence>MGKLVSSIDLSGDVTLTLRYEQRFTVELNRSSDFRREARRMQEVVALLEANESGFLDLTGEKGFFRPD</sequence>
<organism evidence="1">
    <name type="scientific">bioreactor metagenome</name>
    <dbReference type="NCBI Taxonomy" id="1076179"/>
    <lineage>
        <taxon>unclassified sequences</taxon>
        <taxon>metagenomes</taxon>
        <taxon>ecological metagenomes</taxon>
    </lineage>
</organism>
<dbReference type="AlphaFoldDB" id="A0A645GDA6"/>
<accession>A0A645GDA6</accession>
<reference evidence="1" key="1">
    <citation type="submission" date="2019-08" db="EMBL/GenBank/DDBJ databases">
        <authorList>
            <person name="Kucharzyk K."/>
            <person name="Murdoch R.W."/>
            <person name="Higgins S."/>
            <person name="Loffler F."/>
        </authorList>
    </citation>
    <scope>NUCLEOTIDE SEQUENCE</scope>
</reference>